<evidence type="ECO:0000313" key="2">
    <source>
        <dbReference type="EMBL" id="KAF7290779.1"/>
    </source>
</evidence>
<evidence type="ECO:0000313" key="3">
    <source>
        <dbReference type="Proteomes" id="UP000636479"/>
    </source>
</evidence>
<keyword evidence="3" id="KW-1185">Reference proteome</keyword>
<dbReference type="RefSeq" id="XP_037214139.1">
    <property type="nucleotide sequence ID" value="XM_037369641.1"/>
</dbReference>
<dbReference type="Proteomes" id="UP000636479">
    <property type="component" value="Unassembled WGS sequence"/>
</dbReference>
<evidence type="ECO:0008006" key="4">
    <source>
        <dbReference type="Google" id="ProtNLM"/>
    </source>
</evidence>
<reference evidence="2" key="1">
    <citation type="submission" date="2020-05" db="EMBL/GenBank/DDBJ databases">
        <title>Mycena genomes resolve the evolution of fungal bioluminescence.</title>
        <authorList>
            <person name="Tsai I.J."/>
        </authorList>
    </citation>
    <scope>NUCLEOTIDE SEQUENCE</scope>
    <source>
        <strain evidence="2">171206Taipei</strain>
    </source>
</reference>
<name>A0A8H6S0Q6_9AGAR</name>
<organism evidence="2 3">
    <name type="scientific">Mycena indigotica</name>
    <dbReference type="NCBI Taxonomy" id="2126181"/>
    <lineage>
        <taxon>Eukaryota</taxon>
        <taxon>Fungi</taxon>
        <taxon>Dikarya</taxon>
        <taxon>Basidiomycota</taxon>
        <taxon>Agaricomycotina</taxon>
        <taxon>Agaricomycetes</taxon>
        <taxon>Agaricomycetidae</taxon>
        <taxon>Agaricales</taxon>
        <taxon>Marasmiineae</taxon>
        <taxon>Mycenaceae</taxon>
        <taxon>Mycena</taxon>
    </lineage>
</organism>
<sequence>MSQDTPQAQGPQNVTKIEHDPFQSNAALTSDFGKRSRDQTPIDPSESPVAKRARSSRRHAKHWDLDGDIFVRLGDCWMRLRKSALGRHSEFFSDAFIAIDQGKLSPEPKRPYEQGTLILADVSNVQNCYHLPAPGATAVDLDALLTAMEDAISYCHEPPTFDVVSSILRASTILKFHRFRDWAQRFIQSSWLPSLEALTPTVIPHATQVVSLGREVDLGPSGAAIIKRALYELLRTPSFGQKPEQMPSMLQSTDLIALTRAREHLDTIWYTATAFEFFAFFCPAHGTAQPEPRCTILTQQIHKKLIYDSGLFIDYRYDVLCGLDMLGKVGWDKEAESDNEGGGAVRERASMGEAQLVVLFATTLIKAAVFRNTYGAV</sequence>
<gene>
    <name evidence="2" type="ORF">MIND_01318800</name>
</gene>
<comment type="caution">
    <text evidence="2">The sequence shown here is derived from an EMBL/GenBank/DDBJ whole genome shotgun (WGS) entry which is preliminary data.</text>
</comment>
<proteinExistence type="predicted"/>
<protein>
    <recommendedName>
        <fullName evidence="4">BTB domain-containing protein</fullName>
    </recommendedName>
</protein>
<evidence type="ECO:0000256" key="1">
    <source>
        <dbReference type="SAM" id="MobiDB-lite"/>
    </source>
</evidence>
<dbReference type="OrthoDB" id="2746456at2759"/>
<dbReference type="EMBL" id="JACAZF010000014">
    <property type="protein sequence ID" value="KAF7290779.1"/>
    <property type="molecule type" value="Genomic_DNA"/>
</dbReference>
<feature type="region of interest" description="Disordered" evidence="1">
    <location>
        <begin position="1"/>
        <end position="58"/>
    </location>
</feature>
<feature type="compositionally biased region" description="Polar residues" evidence="1">
    <location>
        <begin position="1"/>
        <end position="15"/>
    </location>
</feature>
<accession>A0A8H6S0Q6</accession>
<dbReference type="AlphaFoldDB" id="A0A8H6S0Q6"/>
<dbReference type="GeneID" id="59352157"/>